<proteinExistence type="predicted"/>
<evidence type="ECO:0000256" key="1">
    <source>
        <dbReference type="SAM" id="SignalP"/>
    </source>
</evidence>
<reference evidence="2 3" key="1">
    <citation type="journal article" date="2019" name="Nat. Med.">
        <title>A library of human gut bacterial isolates paired with longitudinal multiomics data enables mechanistic microbiome research.</title>
        <authorList>
            <person name="Poyet M."/>
            <person name="Groussin M."/>
            <person name="Gibbons S.M."/>
            <person name="Avila-Pacheco J."/>
            <person name="Jiang X."/>
            <person name="Kearney S.M."/>
            <person name="Perrotta A.R."/>
            <person name="Berdy B."/>
            <person name="Zhao S."/>
            <person name="Lieberman T.D."/>
            <person name="Swanson P.K."/>
            <person name="Smith M."/>
            <person name="Roesemann S."/>
            <person name="Alexander J.E."/>
            <person name="Rich S.A."/>
            <person name="Livny J."/>
            <person name="Vlamakis H."/>
            <person name="Clish C."/>
            <person name="Bullock K."/>
            <person name="Deik A."/>
            <person name="Scott J."/>
            <person name="Pierce K.A."/>
            <person name="Xavier R.J."/>
            <person name="Alm E.J."/>
        </authorList>
    </citation>
    <scope>NUCLEOTIDE SEQUENCE [LARGE SCALE GENOMIC DNA]</scope>
    <source>
        <strain evidence="2 3">BIOML-A10</strain>
    </source>
</reference>
<comment type="caution">
    <text evidence="2">The sequence shown here is derived from an EMBL/GenBank/DDBJ whole genome shotgun (WGS) entry which is preliminary data.</text>
</comment>
<accession>A0A7J4XDE0</accession>
<dbReference type="Proteomes" id="UP000422221">
    <property type="component" value="Unassembled WGS sequence"/>
</dbReference>
<feature type="signal peptide" evidence="1">
    <location>
        <begin position="1"/>
        <end position="19"/>
    </location>
</feature>
<protein>
    <submittedName>
        <fullName evidence="2">T9SS type A sorting domain-containing protein</fullName>
    </submittedName>
</protein>
<dbReference type="NCBIfam" id="TIGR04183">
    <property type="entry name" value="Por_Secre_tail"/>
    <property type="match status" value="1"/>
</dbReference>
<dbReference type="EMBL" id="VWMK01000030">
    <property type="protein sequence ID" value="KAA3757853.1"/>
    <property type="molecule type" value="Genomic_DNA"/>
</dbReference>
<dbReference type="Gene3D" id="2.160.20.110">
    <property type="match status" value="1"/>
</dbReference>
<evidence type="ECO:0000313" key="2">
    <source>
        <dbReference type="EMBL" id="KAA3757853.1"/>
    </source>
</evidence>
<feature type="chain" id="PRO_5029554261" evidence="1">
    <location>
        <begin position="20"/>
        <end position="439"/>
    </location>
</feature>
<evidence type="ECO:0000313" key="3">
    <source>
        <dbReference type="Proteomes" id="UP000422221"/>
    </source>
</evidence>
<dbReference type="InterPro" id="IPR026444">
    <property type="entry name" value="Secre_tail"/>
</dbReference>
<dbReference type="RefSeq" id="WP_130059168.1">
    <property type="nucleotide sequence ID" value="NZ_JADNPJ010000006.1"/>
</dbReference>
<keyword evidence="1" id="KW-0732">Signal</keyword>
<sequence length="439" mass="46964">MKKYYLSLLMAIMAIAVSAQEPWDGTSASWTNGDGSSEKPYLIENGQHLAFLAEQVLAGETYAGKFFLLTKDLDMGADKGLKFDPIGMYDDYIDTSNPNQGEDQGIIEASKCFSGVFDGNGKKIDNIHIYYIDEMSVGGTGLFGCIGKGAIIQNLGIGEKSTIEGMDQTGALVGYMKGGLVQYCYNEGTIDMKSGMISGGLVGGGENGKIANCYNRGMVTGTTYAAGIIGFADKDFIVENCYNNGMIYSTGFTPAGVIGYLCSGRISNCYNAGLFVIDDTPMGVVGDIDAGVIIENCYFLEADGVENEHAGVTSKTNDEMLSVDFLNVLNGTQSPAPWVADVNTVNEGLPILAWQISGTTGMQATQQELDCELFVENQAVYVTFESSESGEVIVMDMTGRTIIDKTIQSGDSVIILDKGIYIVMVKADGQQHITKIAIK</sequence>
<organism evidence="2 3">
    <name type="scientific">Bacteroides salyersiae</name>
    <dbReference type="NCBI Taxonomy" id="291644"/>
    <lineage>
        <taxon>Bacteria</taxon>
        <taxon>Pseudomonadati</taxon>
        <taxon>Bacteroidota</taxon>
        <taxon>Bacteroidia</taxon>
        <taxon>Bacteroidales</taxon>
        <taxon>Bacteroidaceae</taxon>
        <taxon>Bacteroides</taxon>
    </lineage>
</organism>
<gene>
    <name evidence="2" type="ORF">F3F73_21460</name>
</gene>
<dbReference type="AlphaFoldDB" id="A0A7J4XDE0"/>
<name>A0A7J4XDE0_9BACE</name>